<dbReference type="EMBL" id="CP042912">
    <property type="protein sequence ID" value="QEG24792.1"/>
    <property type="molecule type" value="Genomic_DNA"/>
</dbReference>
<dbReference type="KEGG" id="mff:MFFC18_47150"/>
<accession>A0A5B9PJD3</accession>
<reference evidence="1 2" key="1">
    <citation type="submission" date="2019-08" db="EMBL/GenBank/DDBJ databases">
        <title>Deep-cultivation of Planctomycetes and their phenomic and genomic characterization uncovers novel biology.</title>
        <authorList>
            <person name="Wiegand S."/>
            <person name="Jogler M."/>
            <person name="Boedeker C."/>
            <person name="Pinto D."/>
            <person name="Vollmers J."/>
            <person name="Rivas-Marin E."/>
            <person name="Kohn T."/>
            <person name="Peeters S.H."/>
            <person name="Heuer A."/>
            <person name="Rast P."/>
            <person name="Oberbeckmann S."/>
            <person name="Bunk B."/>
            <person name="Jeske O."/>
            <person name="Meyerdierks A."/>
            <person name="Storesund J.E."/>
            <person name="Kallscheuer N."/>
            <person name="Luecker S."/>
            <person name="Lage O.M."/>
            <person name="Pohl T."/>
            <person name="Merkel B.J."/>
            <person name="Hornburger P."/>
            <person name="Mueller R.-W."/>
            <person name="Bruemmer F."/>
            <person name="Labrenz M."/>
            <person name="Spormann A.M."/>
            <person name="Op den Camp H."/>
            <person name="Overmann J."/>
            <person name="Amann R."/>
            <person name="Jetten M.S.M."/>
            <person name="Mascher T."/>
            <person name="Medema M.H."/>
            <person name="Devos D.P."/>
            <person name="Kaster A.-K."/>
            <person name="Ovreas L."/>
            <person name="Rohde M."/>
            <person name="Galperin M.Y."/>
            <person name="Jogler C."/>
        </authorList>
    </citation>
    <scope>NUCLEOTIDE SEQUENCE [LARGE SCALE GENOMIC DNA]</scope>
    <source>
        <strain evidence="1 2">FC18</strain>
    </source>
</reference>
<organism evidence="1 2">
    <name type="scientific">Mariniblastus fucicola</name>
    <dbReference type="NCBI Taxonomy" id="980251"/>
    <lineage>
        <taxon>Bacteria</taxon>
        <taxon>Pseudomonadati</taxon>
        <taxon>Planctomycetota</taxon>
        <taxon>Planctomycetia</taxon>
        <taxon>Pirellulales</taxon>
        <taxon>Pirellulaceae</taxon>
        <taxon>Mariniblastus</taxon>
    </lineage>
</organism>
<proteinExistence type="predicted"/>
<protein>
    <submittedName>
        <fullName evidence="1">Uncharacterized protein</fullName>
    </submittedName>
</protein>
<dbReference type="STRING" id="980251.GCA_001642875_00854"/>
<dbReference type="Proteomes" id="UP000322214">
    <property type="component" value="Chromosome"/>
</dbReference>
<name>A0A5B9PJD3_9BACT</name>
<evidence type="ECO:0000313" key="2">
    <source>
        <dbReference type="Proteomes" id="UP000322214"/>
    </source>
</evidence>
<dbReference type="AlphaFoldDB" id="A0A5B9PJD3"/>
<sequence>MNLVPLKRMPTQLFRSATLEIDTDFTAEDPLAFDYLGQQVGNWLFRGFTTRTSRAQYYCVVLYGLHLAEVAIQQYGYPGDDKTRSLLFERWERFWALATLESRGGTLERGDPDGMRGVRGAQAAWIGGDRALRLDYPLISRQVELGGMGAYLSSLREYGLVFKGTLRVTPLAKPFVDFFWTSKTKSSGNRYERYALKALDLERRTIPRAVSGLSLKRVGDRSRLTAVKKRPDQQERLWSILFAQAKDGSTLPISQQLVSADNDGEVVIEQILRGILRNKWGEVDSTVEQRVRAAIAFGKLSTHLLSCFDRAYGYVDSHGWIADFRHVASAAFPESESATTRNLCNAVQKASGCRKFGELKFHGPQFLSLVSKLMDAGPAEALEYLLAFHVAVQRTRRGSGAWFRREKTKLVMQVVGYGGFRKEQHFPSFKLNVVRRLLADLGRLNDD</sequence>
<evidence type="ECO:0000313" key="1">
    <source>
        <dbReference type="EMBL" id="QEG24792.1"/>
    </source>
</evidence>
<gene>
    <name evidence="1" type="ORF">MFFC18_47150</name>
</gene>
<keyword evidence="2" id="KW-1185">Reference proteome</keyword>